<comment type="caution">
    <text evidence="3">The sequence shown here is derived from an EMBL/GenBank/DDBJ whole genome shotgun (WGS) entry which is preliminary data.</text>
</comment>
<dbReference type="Proteomes" id="UP000253226">
    <property type="component" value="Unassembled WGS sequence"/>
</dbReference>
<dbReference type="PANTHER" id="PTHR35936:SF6">
    <property type="entry name" value="AMINO ACID ABC TRANSPORTER SUBSTRATE-BINDING PAAT FAMILY PROTEIN"/>
    <property type="match status" value="1"/>
</dbReference>
<dbReference type="Gene3D" id="3.40.190.10">
    <property type="entry name" value="Periplasmic binding protein-like II"/>
    <property type="match status" value="2"/>
</dbReference>
<evidence type="ECO:0000259" key="2">
    <source>
        <dbReference type="SMART" id="SM00062"/>
    </source>
</evidence>
<dbReference type="SMART" id="SM00062">
    <property type="entry name" value="PBPb"/>
    <property type="match status" value="1"/>
</dbReference>
<organism evidence="3 4">
    <name type="scientific">Thalassospira profundimaris</name>
    <dbReference type="NCBI Taxonomy" id="502049"/>
    <lineage>
        <taxon>Bacteria</taxon>
        <taxon>Pseudomonadati</taxon>
        <taxon>Pseudomonadota</taxon>
        <taxon>Alphaproteobacteria</taxon>
        <taxon>Rhodospirillales</taxon>
        <taxon>Thalassospiraceae</taxon>
        <taxon>Thalassospira</taxon>
    </lineage>
</organism>
<dbReference type="RefSeq" id="WP_181846401.1">
    <property type="nucleotide sequence ID" value="NZ_JPWF01000007.1"/>
</dbReference>
<dbReference type="Pfam" id="PF00497">
    <property type="entry name" value="SBP_bac_3"/>
    <property type="match status" value="1"/>
</dbReference>
<evidence type="ECO:0000256" key="1">
    <source>
        <dbReference type="ARBA" id="ARBA00022729"/>
    </source>
</evidence>
<dbReference type="AlphaFoldDB" id="A0A367W5T0"/>
<reference evidence="3 4" key="1">
    <citation type="submission" date="2014-07" db="EMBL/GenBank/DDBJ databases">
        <title>Draft genome sequence of Thalassospira profundimaris 35.</title>
        <authorList>
            <person name="Lai Q."/>
            <person name="Shao Z."/>
        </authorList>
    </citation>
    <scope>NUCLEOTIDE SEQUENCE [LARGE SCALE GENOMIC DNA]</scope>
    <source>
        <strain evidence="3 4">35</strain>
    </source>
</reference>
<protein>
    <recommendedName>
        <fullName evidence="2">Solute-binding protein family 3/N-terminal domain-containing protein</fullName>
    </recommendedName>
</protein>
<proteinExistence type="predicted"/>
<accession>A0A367W5T0</accession>
<dbReference type="SUPFAM" id="SSF53850">
    <property type="entry name" value="Periplasmic binding protein-like II"/>
    <property type="match status" value="1"/>
</dbReference>
<dbReference type="InterPro" id="IPR001638">
    <property type="entry name" value="Solute-binding_3/MltF_N"/>
</dbReference>
<evidence type="ECO:0000313" key="3">
    <source>
        <dbReference type="EMBL" id="RCK36804.1"/>
    </source>
</evidence>
<keyword evidence="1" id="KW-0732">Signal</keyword>
<dbReference type="PANTHER" id="PTHR35936">
    <property type="entry name" value="MEMBRANE-BOUND LYTIC MUREIN TRANSGLYCOSYLASE F"/>
    <property type="match status" value="1"/>
</dbReference>
<dbReference type="EMBL" id="JPWF01000007">
    <property type="protein sequence ID" value="RCK36804.1"/>
    <property type="molecule type" value="Genomic_DNA"/>
</dbReference>
<feature type="domain" description="Solute-binding protein family 3/N-terminal" evidence="2">
    <location>
        <begin position="29"/>
        <end position="253"/>
    </location>
</feature>
<sequence length="255" mass="29052">MLAIWATILFSASDLHADDKTVRNSCDQLIVSGHTDYPPFNYTDHETFRGASIDLIRLIARKIGIRVEIRNVGPWIRAVKNLTDGDIDLLVALYITPERQSQYLFTRPYAQDPIVMFSMARSAFPFKDWYDLAGKVGVTTRGDSWGADFDQFIEQHLTMMRVNTTDQMIDMLSQKRADYGIQGLYTLERSERRIDMANDIAISSTPIKSEQMYMALSRQSPCRDLIDKINLAIEEFEQDGTITKLIASYVKSNGS</sequence>
<evidence type="ECO:0000313" key="4">
    <source>
        <dbReference type="Proteomes" id="UP000253226"/>
    </source>
</evidence>
<gene>
    <name evidence="3" type="ORF">TH19_12895</name>
</gene>
<name>A0A367W5T0_9PROT</name>